<feature type="transmembrane region" description="Helical" evidence="6">
    <location>
        <begin position="296"/>
        <end position="329"/>
    </location>
</feature>
<dbReference type="PANTHER" id="PTHR42948:SF1">
    <property type="entry name" value="TRANSPORTER"/>
    <property type="match status" value="1"/>
</dbReference>
<gene>
    <name evidence="7" type="primary">yocR</name>
    <name evidence="7" type="ORF">PBLR_13695</name>
</gene>
<evidence type="ECO:0000256" key="4">
    <source>
        <dbReference type="ARBA" id="ARBA00022989"/>
    </source>
</evidence>
<dbReference type="InterPro" id="IPR000175">
    <property type="entry name" value="Na/ntran_symport"/>
</dbReference>
<dbReference type="SUPFAM" id="SSF161070">
    <property type="entry name" value="SNF-like"/>
    <property type="match status" value="1"/>
</dbReference>
<evidence type="ECO:0000256" key="6">
    <source>
        <dbReference type="SAM" id="Phobius"/>
    </source>
</evidence>
<feature type="transmembrane region" description="Helical" evidence="6">
    <location>
        <begin position="141"/>
        <end position="160"/>
    </location>
</feature>
<dbReference type="CDD" id="cd10336">
    <property type="entry name" value="SLC6sbd_Tyt1-Like"/>
    <property type="match status" value="1"/>
</dbReference>
<feature type="transmembrane region" description="Helical" evidence="6">
    <location>
        <begin position="250"/>
        <end position="276"/>
    </location>
</feature>
<dbReference type="PROSITE" id="PS50267">
    <property type="entry name" value="NA_NEUROTRAN_SYMP_3"/>
    <property type="match status" value="1"/>
</dbReference>
<organism evidence="7 8">
    <name type="scientific">Paenibacillus alvei</name>
    <name type="common">Bacillus alvei</name>
    <dbReference type="NCBI Taxonomy" id="44250"/>
    <lineage>
        <taxon>Bacteria</taxon>
        <taxon>Bacillati</taxon>
        <taxon>Bacillota</taxon>
        <taxon>Bacilli</taxon>
        <taxon>Bacillales</taxon>
        <taxon>Paenibacillaceae</taxon>
        <taxon>Paenibacillus</taxon>
    </lineage>
</organism>
<keyword evidence="2" id="KW-0813">Transport</keyword>
<feature type="transmembrane region" description="Helical" evidence="6">
    <location>
        <begin position="383"/>
        <end position="400"/>
    </location>
</feature>
<accession>A0A383REJ7</accession>
<reference evidence="8" key="1">
    <citation type="submission" date="2018-08" db="EMBL/GenBank/DDBJ databases">
        <authorList>
            <person name="Chevrot R."/>
        </authorList>
    </citation>
    <scope>NUCLEOTIDE SEQUENCE [LARGE SCALE GENOMIC DNA]</scope>
</reference>
<evidence type="ECO:0000313" key="8">
    <source>
        <dbReference type="Proteomes" id="UP000304148"/>
    </source>
</evidence>
<dbReference type="PRINTS" id="PR00176">
    <property type="entry name" value="NANEUSMPORT"/>
</dbReference>
<dbReference type="GO" id="GO:0016020">
    <property type="term" value="C:membrane"/>
    <property type="evidence" value="ECO:0007669"/>
    <property type="project" value="UniProtKB-SubCell"/>
</dbReference>
<keyword evidence="3 6" id="KW-0812">Transmembrane</keyword>
<dbReference type="InterPro" id="IPR047218">
    <property type="entry name" value="YocR/YhdH-like"/>
</dbReference>
<feature type="transmembrane region" description="Helical" evidence="6">
    <location>
        <begin position="341"/>
        <end position="363"/>
    </location>
</feature>
<evidence type="ECO:0000256" key="2">
    <source>
        <dbReference type="ARBA" id="ARBA00022448"/>
    </source>
</evidence>
<dbReference type="AlphaFoldDB" id="A0A383REJ7"/>
<evidence type="ECO:0000256" key="1">
    <source>
        <dbReference type="ARBA" id="ARBA00004141"/>
    </source>
</evidence>
<evidence type="ECO:0000256" key="3">
    <source>
        <dbReference type="ARBA" id="ARBA00022692"/>
    </source>
</evidence>
<feature type="transmembrane region" description="Helical" evidence="6">
    <location>
        <begin position="85"/>
        <end position="115"/>
    </location>
</feature>
<protein>
    <submittedName>
        <fullName evidence="7">Putative sodium-dependent transporter</fullName>
    </submittedName>
</protein>
<name>A0A383REJ7_PAEAL</name>
<sequence>MKSGEQWTSKLGFILASAGAAIGLGAIWKFPNVVATSGGGAFFLVFILFTFGIGLPLLLAEFLIGRGTGKEAVSAYRDLAPNSRWHWIGYLGMATCSLLLSFYSVVGGWIVLYFLRSISGTLLENGRDYGQLFSQTSADPWFAVLSQGAFMLLTIIVVSKGVTAGIERASRILMPGLFVLFLVLIVRSLTLPGMYEGIVYFLKPDFSKLSSEAMLNALGQSFFCLSVGGSCMVTYSSYLKKGESLGKPALSVVGLNVMTSFMAGIAIFPALFALGMKPVDGPGLLFVTLPNVFEQLPYGSVFIAIFLALFLFATLTSAFSLLEIVVAAFSHQDAVRRKRMCWLFGTIIFVLGVPSALSFGIGSELTWLNKNVFEWADFAVTNVMLPLGVLLISLFVGFRYPRERLKEEWSTMPSMWHKGLMLYVVLLRYVLPIIVGIVFLHGMNWLPF</sequence>
<comment type="subcellular location">
    <subcellularLocation>
        <location evidence="1">Membrane</location>
        <topology evidence="1">Multi-pass membrane protein</topology>
    </subcellularLocation>
</comment>
<dbReference type="RefSeq" id="WP_138186957.1">
    <property type="nucleotide sequence ID" value="NZ_LS992241.1"/>
</dbReference>
<feature type="transmembrane region" description="Helical" evidence="6">
    <location>
        <begin position="12"/>
        <end position="30"/>
    </location>
</feature>
<dbReference type="InterPro" id="IPR037272">
    <property type="entry name" value="SNS_sf"/>
</dbReference>
<dbReference type="NCBIfam" id="NF037979">
    <property type="entry name" value="Na_transp"/>
    <property type="match status" value="1"/>
</dbReference>
<feature type="transmembrane region" description="Helical" evidence="6">
    <location>
        <begin position="42"/>
        <end position="64"/>
    </location>
</feature>
<dbReference type="EMBL" id="LS992241">
    <property type="protein sequence ID" value="SYX85273.1"/>
    <property type="molecule type" value="Genomic_DNA"/>
</dbReference>
<dbReference type="Pfam" id="PF00209">
    <property type="entry name" value="SNF"/>
    <property type="match status" value="2"/>
</dbReference>
<feature type="transmembrane region" description="Helical" evidence="6">
    <location>
        <begin position="420"/>
        <end position="443"/>
    </location>
</feature>
<keyword evidence="5 6" id="KW-0472">Membrane</keyword>
<keyword evidence="4 6" id="KW-1133">Transmembrane helix</keyword>
<evidence type="ECO:0000313" key="7">
    <source>
        <dbReference type="EMBL" id="SYX85273.1"/>
    </source>
</evidence>
<feature type="transmembrane region" description="Helical" evidence="6">
    <location>
        <begin position="172"/>
        <end position="195"/>
    </location>
</feature>
<proteinExistence type="predicted"/>
<dbReference type="Proteomes" id="UP000304148">
    <property type="component" value="Chromosome"/>
</dbReference>
<feature type="transmembrane region" description="Helical" evidence="6">
    <location>
        <begin position="215"/>
        <end position="238"/>
    </location>
</feature>
<dbReference type="PANTHER" id="PTHR42948">
    <property type="entry name" value="TRANSPORTER"/>
    <property type="match status" value="1"/>
</dbReference>
<evidence type="ECO:0000256" key="5">
    <source>
        <dbReference type="ARBA" id="ARBA00023136"/>
    </source>
</evidence>